<dbReference type="GO" id="GO:0034069">
    <property type="term" value="F:aminoglycoside N-acetyltransferase activity"/>
    <property type="evidence" value="ECO:0007669"/>
    <property type="project" value="TreeGrafter"/>
</dbReference>
<keyword evidence="3" id="KW-1185">Reference proteome</keyword>
<name>A0A368VKQ2_9BACL</name>
<dbReference type="InterPro" id="IPR051554">
    <property type="entry name" value="Acetyltransferase_Eis"/>
</dbReference>
<dbReference type="PANTHER" id="PTHR37817:SF1">
    <property type="entry name" value="N-ACETYLTRANSFERASE EIS"/>
    <property type="match status" value="1"/>
</dbReference>
<reference evidence="2 3" key="1">
    <citation type="submission" date="2018-07" db="EMBL/GenBank/DDBJ databases">
        <title>Genomic Encyclopedia of Type Strains, Phase III (KMG-III): the genomes of soil and plant-associated and newly described type strains.</title>
        <authorList>
            <person name="Whitman W."/>
        </authorList>
    </citation>
    <scope>NUCLEOTIDE SEQUENCE [LARGE SCALE GENOMIC DNA]</scope>
    <source>
        <strain evidence="2 3">CECT 7506</strain>
    </source>
</reference>
<dbReference type="EMBL" id="QPJD01000026">
    <property type="protein sequence ID" value="RCW41173.1"/>
    <property type="molecule type" value="Genomic_DNA"/>
</dbReference>
<dbReference type="InterPro" id="IPR036527">
    <property type="entry name" value="SCP2_sterol-bd_dom_sf"/>
</dbReference>
<proteinExistence type="predicted"/>
<dbReference type="PROSITE" id="PS51186">
    <property type="entry name" value="GNAT"/>
    <property type="match status" value="1"/>
</dbReference>
<dbReference type="Proteomes" id="UP000252415">
    <property type="component" value="Unassembled WGS sequence"/>
</dbReference>
<accession>A0A368VKQ2</accession>
<dbReference type="InterPro" id="IPR041380">
    <property type="entry name" value="Acetyltransf_17"/>
</dbReference>
<organism evidence="2 3">
    <name type="scientific">Paenibacillus prosopidis</name>
    <dbReference type="NCBI Taxonomy" id="630520"/>
    <lineage>
        <taxon>Bacteria</taxon>
        <taxon>Bacillati</taxon>
        <taxon>Bacillota</taxon>
        <taxon>Bacilli</taxon>
        <taxon>Bacillales</taxon>
        <taxon>Paenibacillaceae</taxon>
        <taxon>Paenibacillus</taxon>
    </lineage>
</organism>
<dbReference type="SUPFAM" id="SSF55718">
    <property type="entry name" value="SCP-like"/>
    <property type="match status" value="1"/>
</dbReference>
<dbReference type="Pfam" id="PF13530">
    <property type="entry name" value="SCP2_2"/>
    <property type="match status" value="1"/>
</dbReference>
<keyword evidence="2" id="KW-0808">Transferase</keyword>
<protein>
    <submittedName>
        <fullName evidence="2">Putative acetyltransferase</fullName>
    </submittedName>
</protein>
<dbReference type="AlphaFoldDB" id="A0A368VKQ2"/>
<dbReference type="SUPFAM" id="SSF55729">
    <property type="entry name" value="Acyl-CoA N-acyltransferases (Nat)"/>
    <property type="match status" value="1"/>
</dbReference>
<evidence type="ECO:0000313" key="2">
    <source>
        <dbReference type="EMBL" id="RCW41173.1"/>
    </source>
</evidence>
<dbReference type="InterPro" id="IPR025559">
    <property type="entry name" value="Eis_dom"/>
</dbReference>
<dbReference type="Gene3D" id="3.40.630.30">
    <property type="match status" value="2"/>
</dbReference>
<evidence type="ECO:0000259" key="1">
    <source>
        <dbReference type="PROSITE" id="PS51186"/>
    </source>
</evidence>
<dbReference type="Pfam" id="PF13527">
    <property type="entry name" value="Acetyltransf_9"/>
    <property type="match status" value="1"/>
</dbReference>
<gene>
    <name evidence="2" type="ORF">DFP97_1262</name>
</gene>
<dbReference type="Gene3D" id="3.30.1050.10">
    <property type="entry name" value="SCP2 sterol-binding domain"/>
    <property type="match status" value="1"/>
</dbReference>
<dbReference type="RefSeq" id="WP_114383995.1">
    <property type="nucleotide sequence ID" value="NZ_QPJD01000026.1"/>
</dbReference>
<comment type="caution">
    <text evidence="2">The sequence shown here is derived from an EMBL/GenBank/DDBJ whole genome shotgun (WGS) entry which is preliminary data.</text>
</comment>
<dbReference type="GO" id="GO:0030649">
    <property type="term" value="P:aminoglycoside antibiotic catabolic process"/>
    <property type="evidence" value="ECO:0007669"/>
    <property type="project" value="TreeGrafter"/>
</dbReference>
<dbReference type="Pfam" id="PF17668">
    <property type="entry name" value="Acetyltransf_17"/>
    <property type="match status" value="1"/>
</dbReference>
<sequence>MSKGIEIKQMGMEHFDESMTLSQFAFQFQKSAEELEQLKEQFGAEPAVRYAVYVNNQFAAQATVLELETYIGGRRFAMGGLAGVATWPEHRRKGLVAKLLVHSLKEMKDKGQTISFLYPFAFGFYRKFGWDTYIEHKAYIIKAEQLPPRIAYTGRIERYSGSYSLLNSIYDAFASRYNGALVRPELWWKYRISERKQGQTAVYYANNGEPLGYIIYEVKNKLLSVHELVYLNEETRGALWSFISQHDSMIAEVKITVPADDLLPYLLPDPRIKQEVIPYFMARIVDAEAFVAQYAFVAASEEDHIQIMLSDEHAPWNNGFYTLQIDADGMGKLRRLDATERVDTCIKLDIGAFTTLLLGYLRPLQLSQLARIQGDVAAIKRLQMRIPERTTYLADFF</sequence>
<dbReference type="OrthoDB" id="9768284at2"/>
<feature type="domain" description="N-acetyltransferase" evidence="1">
    <location>
        <begin position="5"/>
        <end position="153"/>
    </location>
</feature>
<dbReference type="InterPro" id="IPR016181">
    <property type="entry name" value="Acyl_CoA_acyltransferase"/>
</dbReference>
<dbReference type="InterPro" id="IPR000182">
    <property type="entry name" value="GNAT_dom"/>
</dbReference>
<dbReference type="PANTHER" id="PTHR37817">
    <property type="entry name" value="N-ACETYLTRANSFERASE EIS"/>
    <property type="match status" value="1"/>
</dbReference>
<evidence type="ECO:0000313" key="3">
    <source>
        <dbReference type="Proteomes" id="UP000252415"/>
    </source>
</evidence>